<evidence type="ECO:0000313" key="2">
    <source>
        <dbReference type="Proteomes" id="UP000613580"/>
    </source>
</evidence>
<protein>
    <recommendedName>
        <fullName evidence="3">Protein kinase domain-containing protein</fullName>
    </recommendedName>
</protein>
<name>A0A8H6TQP8_MYCCL</name>
<sequence>MTLQSFRRGKKRRVGMERKGAVNFINGENYAEGRDDPEELFVAQLCTGRFYLLVQDRLEGGMAKYLVVQAPSIVPSGSARMRSERMQGCQPGWDSKFLHGLQIIHSLLSSVNFGRANWAYLQGSNNNYRLVPKFVSLSKITARPWTTLIPESELEITGYTRLSAEDRLGRWRERDVDVFRAWNDRTVKELQQMMVAFQRLAHAGLTDIVFNVLGHVHDACHDIVGVVQEPACGRTVRVGDRSKVYSALAKVERAGLVYMSIHPSNILIDPWGSVRLRLSNFKQASHLDAKDEILRWTHLRDMFDELENAPEGMHMRTTREMGPCELAELAPLPNLNGRMGRELGMAFGLASGGFVLIGNEPKPSKEALAEAESRISSRVARITKVRARRLHARTGGGLLALRLSN</sequence>
<evidence type="ECO:0000313" key="1">
    <source>
        <dbReference type="EMBL" id="KAF7321097.1"/>
    </source>
</evidence>
<dbReference type="Proteomes" id="UP000613580">
    <property type="component" value="Unassembled WGS sequence"/>
</dbReference>
<organism evidence="1 2">
    <name type="scientific">Mycena chlorophos</name>
    <name type="common">Agaric fungus</name>
    <name type="synonym">Agaricus chlorophos</name>
    <dbReference type="NCBI Taxonomy" id="658473"/>
    <lineage>
        <taxon>Eukaryota</taxon>
        <taxon>Fungi</taxon>
        <taxon>Dikarya</taxon>
        <taxon>Basidiomycota</taxon>
        <taxon>Agaricomycotina</taxon>
        <taxon>Agaricomycetes</taxon>
        <taxon>Agaricomycetidae</taxon>
        <taxon>Agaricales</taxon>
        <taxon>Marasmiineae</taxon>
        <taxon>Mycenaceae</taxon>
        <taxon>Mycena</taxon>
    </lineage>
</organism>
<reference evidence="1" key="1">
    <citation type="submission" date="2020-05" db="EMBL/GenBank/DDBJ databases">
        <title>Mycena genomes resolve the evolution of fungal bioluminescence.</title>
        <authorList>
            <person name="Tsai I.J."/>
        </authorList>
    </citation>
    <scope>NUCLEOTIDE SEQUENCE</scope>
    <source>
        <strain evidence="1">110903Hualien_Pintung</strain>
    </source>
</reference>
<gene>
    <name evidence="1" type="ORF">HMN09_00197300</name>
</gene>
<keyword evidence="2" id="KW-1185">Reference proteome</keyword>
<dbReference type="EMBL" id="JACAZE010000002">
    <property type="protein sequence ID" value="KAF7321097.1"/>
    <property type="molecule type" value="Genomic_DNA"/>
</dbReference>
<accession>A0A8H6TQP8</accession>
<dbReference type="AlphaFoldDB" id="A0A8H6TQP8"/>
<evidence type="ECO:0008006" key="3">
    <source>
        <dbReference type="Google" id="ProtNLM"/>
    </source>
</evidence>
<proteinExistence type="predicted"/>
<dbReference type="Gene3D" id="1.10.510.10">
    <property type="entry name" value="Transferase(Phosphotransferase) domain 1"/>
    <property type="match status" value="1"/>
</dbReference>
<comment type="caution">
    <text evidence="1">The sequence shown here is derived from an EMBL/GenBank/DDBJ whole genome shotgun (WGS) entry which is preliminary data.</text>
</comment>
<dbReference type="OrthoDB" id="2874131at2759"/>